<feature type="domain" description="DUF6851" evidence="3">
    <location>
        <begin position="77"/>
        <end position="213"/>
    </location>
</feature>
<feature type="domain" description="Vanadium-dependent haloperoxidase NapH1-like second helical-bundle" evidence="4">
    <location>
        <begin position="319"/>
        <end position="512"/>
    </location>
</feature>
<organism evidence="5 6">
    <name type="scientific">Saltatorellus ferox</name>
    <dbReference type="NCBI Taxonomy" id="2528018"/>
    <lineage>
        <taxon>Bacteria</taxon>
        <taxon>Pseudomonadati</taxon>
        <taxon>Planctomycetota</taxon>
        <taxon>Planctomycetia</taxon>
        <taxon>Planctomycetia incertae sedis</taxon>
        <taxon>Saltatorellus</taxon>
    </lineage>
</organism>
<dbReference type="PANTHER" id="PTHR34599:SF2">
    <property type="entry name" value="TRAF-TYPE DOMAIN-CONTAINING PROTEIN"/>
    <property type="match status" value="1"/>
</dbReference>
<dbReference type="Proteomes" id="UP000320390">
    <property type="component" value="Chromosome"/>
</dbReference>
<dbReference type="PANTHER" id="PTHR34599">
    <property type="entry name" value="PEROXIDASE-RELATED"/>
    <property type="match status" value="1"/>
</dbReference>
<keyword evidence="6" id="KW-1185">Reference proteome</keyword>
<dbReference type="Pfam" id="PF22778">
    <property type="entry name" value="VCPO_2nd"/>
    <property type="match status" value="1"/>
</dbReference>
<feature type="compositionally biased region" description="Polar residues" evidence="1">
    <location>
        <begin position="188"/>
        <end position="198"/>
    </location>
</feature>
<keyword evidence="2" id="KW-0732">Signal</keyword>
<name>A0A518EN85_9BACT</name>
<sequence precursor="true">MTRSLLLACTVAAGLAFSCASSPSAADLSQTHMNVPEGYEPSLAFQWMDVMLEAAARDVERVGAAPTILSRQMALPTIAMFEAWAAYDDVAVGPVFGSTLRRPEAERTDEAMKTAVSYAMYRTCLDQYPFHADYIEGEMRALGYDPTLDTTDPSTPAGLGNLVAKRIVTDRYADGANQLGDDPGSDGTPYSDTTNYRPVNTAERCVDPDRWQPIPFDDGKGGTFVVDFLTPHWHLVKPFGLESSDQFRPGPPPKVGSAQLKEEVDEVIAMNASLSTEQKALVEFMRDGPRSTGQSGHWLRFAQDVSVRDRNDFSEDVKLFFAVGTTAMDAFIASWDSKRYYDSSRPWTLVRHYYKGETLHAWGGPGKGVIDVPAEKWHPYSPSTFVTPPFPGYTSGHSTISGACAEMLRLYTGSDEFGVIEKRIAGALTEGDATCEEMQQVDGKAVLSSYGKPLSCDVKIPIPTFTEAAEIAGISRVLGGYHIQADNVAGLKLGRDVANYLHPKIQAYIDGTAE</sequence>
<reference evidence="5 6" key="1">
    <citation type="submission" date="2019-02" db="EMBL/GenBank/DDBJ databases">
        <title>Deep-cultivation of Planctomycetes and their phenomic and genomic characterization uncovers novel biology.</title>
        <authorList>
            <person name="Wiegand S."/>
            <person name="Jogler M."/>
            <person name="Boedeker C."/>
            <person name="Pinto D."/>
            <person name="Vollmers J."/>
            <person name="Rivas-Marin E."/>
            <person name="Kohn T."/>
            <person name="Peeters S.H."/>
            <person name="Heuer A."/>
            <person name="Rast P."/>
            <person name="Oberbeckmann S."/>
            <person name="Bunk B."/>
            <person name="Jeske O."/>
            <person name="Meyerdierks A."/>
            <person name="Storesund J.E."/>
            <person name="Kallscheuer N."/>
            <person name="Luecker S."/>
            <person name="Lage O.M."/>
            <person name="Pohl T."/>
            <person name="Merkel B.J."/>
            <person name="Hornburger P."/>
            <person name="Mueller R.-W."/>
            <person name="Bruemmer F."/>
            <person name="Labrenz M."/>
            <person name="Spormann A.M."/>
            <person name="Op den Camp H."/>
            <person name="Overmann J."/>
            <person name="Amann R."/>
            <person name="Jetten M.S.M."/>
            <person name="Mascher T."/>
            <person name="Medema M.H."/>
            <person name="Devos D.P."/>
            <person name="Kaster A.-K."/>
            <person name="Ovreas L."/>
            <person name="Rohde M."/>
            <person name="Galperin M.Y."/>
            <person name="Jogler C."/>
        </authorList>
    </citation>
    <scope>NUCLEOTIDE SEQUENCE [LARGE SCALE GENOMIC DNA]</scope>
    <source>
        <strain evidence="5 6">Poly30</strain>
    </source>
</reference>
<feature type="region of interest" description="Disordered" evidence="1">
    <location>
        <begin position="174"/>
        <end position="201"/>
    </location>
</feature>
<feature type="chain" id="PRO_5022106928" evidence="2">
    <location>
        <begin position="26"/>
        <end position="514"/>
    </location>
</feature>
<gene>
    <name evidence="5" type="ORF">Poly30_10500</name>
</gene>
<feature type="signal peptide" evidence="2">
    <location>
        <begin position="1"/>
        <end position="25"/>
    </location>
</feature>
<dbReference type="Gene3D" id="1.10.606.20">
    <property type="match status" value="1"/>
</dbReference>
<accession>A0A518EN85</accession>
<evidence type="ECO:0000313" key="5">
    <source>
        <dbReference type="EMBL" id="QDV05552.1"/>
    </source>
</evidence>
<dbReference type="SUPFAM" id="SSF48317">
    <property type="entry name" value="Acid phosphatase/Vanadium-dependent haloperoxidase"/>
    <property type="match status" value="1"/>
</dbReference>
<dbReference type="RefSeq" id="WP_145194951.1">
    <property type="nucleotide sequence ID" value="NZ_CP036434.1"/>
</dbReference>
<dbReference type="AlphaFoldDB" id="A0A518EN85"/>
<dbReference type="EMBL" id="CP036434">
    <property type="protein sequence ID" value="QDV05552.1"/>
    <property type="molecule type" value="Genomic_DNA"/>
</dbReference>
<dbReference type="InterPro" id="IPR049283">
    <property type="entry name" value="DUF6851"/>
</dbReference>
<evidence type="ECO:0000313" key="6">
    <source>
        <dbReference type="Proteomes" id="UP000320390"/>
    </source>
</evidence>
<dbReference type="OrthoDB" id="7793240at2"/>
<dbReference type="InterPro" id="IPR036938">
    <property type="entry name" value="PAP2/HPO_sf"/>
</dbReference>
<dbReference type="Pfam" id="PF21167">
    <property type="entry name" value="DUF6851"/>
    <property type="match status" value="1"/>
</dbReference>
<dbReference type="PROSITE" id="PS51257">
    <property type="entry name" value="PROKAR_LIPOPROTEIN"/>
    <property type="match status" value="1"/>
</dbReference>
<evidence type="ECO:0000256" key="2">
    <source>
        <dbReference type="SAM" id="SignalP"/>
    </source>
</evidence>
<evidence type="ECO:0000259" key="4">
    <source>
        <dbReference type="Pfam" id="PF22778"/>
    </source>
</evidence>
<dbReference type="InterPro" id="IPR055161">
    <property type="entry name" value="NapH1-like_2nd"/>
</dbReference>
<evidence type="ECO:0000259" key="3">
    <source>
        <dbReference type="Pfam" id="PF21167"/>
    </source>
</evidence>
<evidence type="ECO:0000256" key="1">
    <source>
        <dbReference type="SAM" id="MobiDB-lite"/>
    </source>
</evidence>
<dbReference type="CDD" id="cd03398">
    <property type="entry name" value="PAP2_haloperoxidase"/>
    <property type="match status" value="1"/>
</dbReference>
<protein>
    <submittedName>
        <fullName evidence="5">PAP2 superfamily protein</fullName>
    </submittedName>
</protein>
<dbReference type="InterPro" id="IPR052559">
    <property type="entry name" value="V-haloperoxidase"/>
</dbReference>
<proteinExistence type="predicted"/>